<gene>
    <name evidence="1" type="ORF">BofuT4_uP126260.1</name>
</gene>
<proteinExistence type="predicted"/>
<protein>
    <submittedName>
        <fullName evidence="1">Uncharacterized protein</fullName>
    </submittedName>
</protein>
<sequence length="65" mass="7111">MGYRVRGCFGRAELYTPGTDSRAASWPGYIVNVAGRSRESFVVGEHNESSELTFPAREHFGSGAE</sequence>
<dbReference type="AlphaFoldDB" id="G2YSI0"/>
<reference evidence="2" key="1">
    <citation type="journal article" date="2011" name="PLoS Genet.">
        <title>Genomic analysis of the necrotrophic fungal pathogens Sclerotinia sclerotiorum and Botrytis cinerea.</title>
        <authorList>
            <person name="Amselem J."/>
            <person name="Cuomo C.A."/>
            <person name="van Kan J.A."/>
            <person name="Viaud M."/>
            <person name="Benito E.P."/>
            <person name="Couloux A."/>
            <person name="Coutinho P.M."/>
            <person name="de Vries R.P."/>
            <person name="Dyer P.S."/>
            <person name="Fillinger S."/>
            <person name="Fournier E."/>
            <person name="Gout L."/>
            <person name="Hahn M."/>
            <person name="Kohn L."/>
            <person name="Lapalu N."/>
            <person name="Plummer K.M."/>
            <person name="Pradier J.M."/>
            <person name="Quevillon E."/>
            <person name="Sharon A."/>
            <person name="Simon A."/>
            <person name="ten Have A."/>
            <person name="Tudzynski B."/>
            <person name="Tudzynski P."/>
            <person name="Wincker P."/>
            <person name="Andrew M."/>
            <person name="Anthouard V."/>
            <person name="Beever R.E."/>
            <person name="Beffa R."/>
            <person name="Benoit I."/>
            <person name="Bouzid O."/>
            <person name="Brault B."/>
            <person name="Chen Z."/>
            <person name="Choquer M."/>
            <person name="Collemare J."/>
            <person name="Cotton P."/>
            <person name="Danchin E.G."/>
            <person name="Da Silva C."/>
            <person name="Gautier A."/>
            <person name="Giraud C."/>
            <person name="Giraud T."/>
            <person name="Gonzalez C."/>
            <person name="Grossetete S."/>
            <person name="Guldener U."/>
            <person name="Henrissat B."/>
            <person name="Howlett B.J."/>
            <person name="Kodira C."/>
            <person name="Kretschmer M."/>
            <person name="Lappartient A."/>
            <person name="Leroch M."/>
            <person name="Levis C."/>
            <person name="Mauceli E."/>
            <person name="Neuveglise C."/>
            <person name="Oeser B."/>
            <person name="Pearson M."/>
            <person name="Poulain J."/>
            <person name="Poussereau N."/>
            <person name="Quesneville H."/>
            <person name="Rascle C."/>
            <person name="Schumacher J."/>
            <person name="Segurens B."/>
            <person name="Sexton A."/>
            <person name="Silva E."/>
            <person name="Sirven C."/>
            <person name="Soanes D.M."/>
            <person name="Talbot N.J."/>
            <person name="Templeton M."/>
            <person name="Yandava C."/>
            <person name="Yarden O."/>
            <person name="Zeng Q."/>
            <person name="Rollins J.A."/>
            <person name="Lebrun M.H."/>
            <person name="Dickman M."/>
        </authorList>
    </citation>
    <scope>NUCLEOTIDE SEQUENCE [LARGE SCALE GENOMIC DNA]</scope>
    <source>
        <strain evidence="2">T4</strain>
    </source>
</reference>
<evidence type="ECO:0000313" key="2">
    <source>
        <dbReference type="Proteomes" id="UP000008177"/>
    </source>
</evidence>
<dbReference type="InParanoid" id="G2YSI0"/>
<dbReference type="EMBL" id="FQ790351">
    <property type="protein sequence ID" value="CCD54578.1"/>
    <property type="molecule type" value="Genomic_DNA"/>
</dbReference>
<dbReference type="Proteomes" id="UP000008177">
    <property type="component" value="Unplaced contigs"/>
</dbReference>
<accession>G2YSI0</accession>
<name>G2YSI0_BOTF4</name>
<dbReference type="HOGENOM" id="CLU_2849458_0_0_1"/>
<evidence type="ECO:0000313" key="1">
    <source>
        <dbReference type="EMBL" id="CCD54578.1"/>
    </source>
</evidence>
<organism evidence="1 2">
    <name type="scientific">Botryotinia fuckeliana (strain T4)</name>
    <name type="common">Noble rot fungus</name>
    <name type="synonym">Botrytis cinerea</name>
    <dbReference type="NCBI Taxonomy" id="999810"/>
    <lineage>
        <taxon>Eukaryota</taxon>
        <taxon>Fungi</taxon>
        <taxon>Dikarya</taxon>
        <taxon>Ascomycota</taxon>
        <taxon>Pezizomycotina</taxon>
        <taxon>Leotiomycetes</taxon>
        <taxon>Helotiales</taxon>
        <taxon>Sclerotiniaceae</taxon>
        <taxon>Botrytis</taxon>
    </lineage>
</organism>